<dbReference type="InterPro" id="IPR010998">
    <property type="entry name" value="Integrase_recombinase_N"/>
</dbReference>
<reference evidence="8 9" key="1">
    <citation type="submission" date="2024-05" db="EMBL/GenBank/DDBJ databases">
        <authorList>
            <consortium name="Candidatus Magnetaquicoccaceae bacterium FCR-1 genome sequencing consortium"/>
            <person name="Shimoshige H."/>
            <person name="Shimamura S."/>
            <person name="Taoka A."/>
            <person name="Kobayashi H."/>
            <person name="Maekawa T."/>
        </authorList>
    </citation>
    <scope>NUCLEOTIDE SEQUENCE [LARGE SCALE GENOMIC DNA]</scope>
    <source>
        <strain evidence="8 9">FCR-1</strain>
    </source>
</reference>
<dbReference type="InterPro" id="IPR013762">
    <property type="entry name" value="Integrase-like_cat_sf"/>
</dbReference>
<dbReference type="PANTHER" id="PTHR30629:SF2">
    <property type="entry name" value="PROPHAGE INTEGRASE INTS-RELATED"/>
    <property type="match status" value="1"/>
</dbReference>
<dbReference type="Proteomes" id="UP001628193">
    <property type="component" value="Unassembled WGS sequence"/>
</dbReference>
<gene>
    <name evidence="8" type="primary">xerC_3</name>
    <name evidence="8" type="ORF">SIID45300_01683</name>
</gene>
<dbReference type="InterPro" id="IPR025166">
    <property type="entry name" value="Integrase_DNA_bind_dom"/>
</dbReference>
<sequence>MECLIIKIIKSKFPISVMQMPVNLVLSNQNTAETHGKTLFRKPVHQCGVKGEARWGDFLLFEFSTYPMGITQGVDGLRVTPNGTKTFSWCRRTNGTLERVTIGRWPELSIDEARRIATHLNASTADGENPAEQRRQRKDETTFAELFTVYLERWAKVRKRTWRDDESKFRIHLLPLHNKKISTITRSDISLIHTTIGKKQPTYANRVLALVSKVYNVAKEVGLWNGENPASGIRHFREASRDRFLSSEEIQRMMNALLEEPKWMVRSFFQIALLTGARRANVLAMRWEQIDTDRAVWRIPETKNGKPVIVPLVPMALDVLAQLPRESEWVFPSASRTGHFQEPRKAWERILKRAQIDDARIHDLRRTMGSHQAITGASLPVIGKSLGHASQQATAIYARLSLDPVRIAMEKATESMLGVRQKPESVQN</sequence>
<proteinExistence type="inferred from homology"/>
<dbReference type="Gene3D" id="1.10.443.10">
    <property type="entry name" value="Intergrase catalytic core"/>
    <property type="match status" value="1"/>
</dbReference>
<keyword evidence="2" id="KW-0229">DNA integration</keyword>
<dbReference type="EMBL" id="BAAFGK010000004">
    <property type="protein sequence ID" value="GAB0057356.1"/>
    <property type="molecule type" value="Genomic_DNA"/>
</dbReference>
<evidence type="ECO:0000256" key="2">
    <source>
        <dbReference type="ARBA" id="ARBA00022908"/>
    </source>
</evidence>
<dbReference type="Gene3D" id="3.30.160.390">
    <property type="entry name" value="Integrase, DNA-binding domain"/>
    <property type="match status" value="1"/>
</dbReference>
<comment type="similarity">
    <text evidence="1">Belongs to the 'phage' integrase family.</text>
</comment>
<name>A0ABQ0C8Z7_9PROT</name>
<protein>
    <submittedName>
        <fullName evidence="8">Tyrosine recombinase XerC</fullName>
    </submittedName>
</protein>
<reference evidence="8 9" key="2">
    <citation type="submission" date="2024-09" db="EMBL/GenBank/DDBJ databases">
        <title>Draft genome sequence of Candidatus Magnetaquicoccaceae bacterium FCR-1.</title>
        <authorList>
            <person name="Shimoshige H."/>
            <person name="Shimamura S."/>
            <person name="Taoka A."/>
            <person name="Kobayashi H."/>
            <person name="Maekawa T."/>
        </authorList>
    </citation>
    <scope>NUCLEOTIDE SEQUENCE [LARGE SCALE GENOMIC DNA]</scope>
    <source>
        <strain evidence="8 9">FCR-1</strain>
    </source>
</reference>
<evidence type="ECO:0000259" key="7">
    <source>
        <dbReference type="PROSITE" id="PS51900"/>
    </source>
</evidence>
<keyword evidence="4" id="KW-0233">DNA recombination</keyword>
<accession>A0ABQ0C8Z7</accession>
<dbReference type="PROSITE" id="PS51898">
    <property type="entry name" value="TYR_RECOMBINASE"/>
    <property type="match status" value="1"/>
</dbReference>
<evidence type="ECO:0000256" key="4">
    <source>
        <dbReference type="ARBA" id="ARBA00023172"/>
    </source>
</evidence>
<dbReference type="InterPro" id="IPR002104">
    <property type="entry name" value="Integrase_catalytic"/>
</dbReference>
<dbReference type="InterPro" id="IPR044068">
    <property type="entry name" value="CB"/>
</dbReference>
<evidence type="ECO:0000256" key="1">
    <source>
        <dbReference type="ARBA" id="ARBA00008857"/>
    </source>
</evidence>
<evidence type="ECO:0000313" key="9">
    <source>
        <dbReference type="Proteomes" id="UP001628193"/>
    </source>
</evidence>
<organism evidence="8 9">
    <name type="scientific">Candidatus Magnetaquiglobus chichijimensis</name>
    <dbReference type="NCBI Taxonomy" id="3141448"/>
    <lineage>
        <taxon>Bacteria</taxon>
        <taxon>Pseudomonadati</taxon>
        <taxon>Pseudomonadota</taxon>
        <taxon>Magnetococcia</taxon>
        <taxon>Magnetococcales</taxon>
        <taxon>Candidatus Magnetaquicoccaceae</taxon>
        <taxon>Candidatus Magnetaquiglobus</taxon>
    </lineage>
</organism>
<dbReference type="Gene3D" id="1.10.150.130">
    <property type="match status" value="1"/>
</dbReference>
<feature type="domain" description="Tyr recombinase" evidence="6">
    <location>
        <begin position="240"/>
        <end position="410"/>
    </location>
</feature>
<dbReference type="CDD" id="cd00796">
    <property type="entry name" value="INT_Rci_Hp1_C"/>
    <property type="match status" value="1"/>
</dbReference>
<keyword evidence="9" id="KW-1185">Reference proteome</keyword>
<dbReference type="InterPro" id="IPR011010">
    <property type="entry name" value="DNA_brk_join_enz"/>
</dbReference>
<dbReference type="SUPFAM" id="SSF56349">
    <property type="entry name" value="DNA breaking-rejoining enzymes"/>
    <property type="match status" value="1"/>
</dbReference>
<comment type="caution">
    <text evidence="8">The sequence shown here is derived from an EMBL/GenBank/DDBJ whole genome shotgun (WGS) entry which is preliminary data.</text>
</comment>
<dbReference type="Pfam" id="PF13356">
    <property type="entry name" value="Arm-DNA-bind_3"/>
    <property type="match status" value="1"/>
</dbReference>
<evidence type="ECO:0000256" key="5">
    <source>
        <dbReference type="PROSITE-ProRule" id="PRU01248"/>
    </source>
</evidence>
<evidence type="ECO:0000256" key="3">
    <source>
        <dbReference type="ARBA" id="ARBA00023125"/>
    </source>
</evidence>
<dbReference type="InterPro" id="IPR038488">
    <property type="entry name" value="Integrase_DNA-bd_sf"/>
</dbReference>
<evidence type="ECO:0000259" key="6">
    <source>
        <dbReference type="PROSITE" id="PS51898"/>
    </source>
</evidence>
<keyword evidence="3 5" id="KW-0238">DNA-binding</keyword>
<dbReference type="Pfam" id="PF00589">
    <property type="entry name" value="Phage_integrase"/>
    <property type="match status" value="1"/>
</dbReference>
<dbReference type="InterPro" id="IPR050808">
    <property type="entry name" value="Phage_Integrase"/>
</dbReference>
<feature type="domain" description="Core-binding (CB)" evidence="7">
    <location>
        <begin position="141"/>
        <end position="219"/>
    </location>
</feature>
<dbReference type="PROSITE" id="PS51900">
    <property type="entry name" value="CB"/>
    <property type="match status" value="1"/>
</dbReference>
<dbReference type="PANTHER" id="PTHR30629">
    <property type="entry name" value="PROPHAGE INTEGRASE"/>
    <property type="match status" value="1"/>
</dbReference>
<evidence type="ECO:0000313" key="8">
    <source>
        <dbReference type="EMBL" id="GAB0057356.1"/>
    </source>
</evidence>